<protein>
    <recommendedName>
        <fullName evidence="2">alpha-L-rhamnosidase</fullName>
        <ecNumber evidence="2">3.2.1.40</ecNumber>
    </recommendedName>
</protein>
<dbReference type="InterPro" id="IPR011040">
    <property type="entry name" value="Sialidase"/>
</dbReference>
<dbReference type="Pfam" id="PF17389">
    <property type="entry name" value="Bac_rhamnosid6H"/>
    <property type="match status" value="1"/>
</dbReference>
<dbReference type="Pfam" id="PF13088">
    <property type="entry name" value="BNR_2"/>
    <property type="match status" value="1"/>
</dbReference>
<dbReference type="InterPro" id="IPR035396">
    <property type="entry name" value="Bac_rhamnosid6H"/>
</dbReference>
<dbReference type="InterPro" id="IPR035398">
    <property type="entry name" value="Bac_rhamnosid_C"/>
</dbReference>
<proteinExistence type="predicted"/>
<dbReference type="GO" id="GO:0005975">
    <property type="term" value="P:carbohydrate metabolic process"/>
    <property type="evidence" value="ECO:0007669"/>
    <property type="project" value="InterPro"/>
</dbReference>
<dbReference type="Gene3D" id="2.60.40.10">
    <property type="entry name" value="Immunoglobulins"/>
    <property type="match status" value="1"/>
</dbReference>
<evidence type="ECO:0000259" key="7">
    <source>
        <dbReference type="Pfam" id="PF13088"/>
    </source>
</evidence>
<evidence type="ECO:0000313" key="10">
    <source>
        <dbReference type="EMBL" id="PXV64738.1"/>
    </source>
</evidence>
<dbReference type="InterPro" id="IPR013022">
    <property type="entry name" value="Xyl_isomerase-like_TIM-brl"/>
</dbReference>
<comment type="caution">
    <text evidence="10">The sequence shown here is derived from an EMBL/GenBank/DDBJ whole genome shotgun (WGS) entry which is preliminary data.</text>
</comment>
<feature type="domain" description="Xylose isomerase-like TIM barrel" evidence="4">
    <location>
        <begin position="1295"/>
        <end position="1532"/>
    </location>
</feature>
<dbReference type="Pfam" id="PF05592">
    <property type="entry name" value="Bac_rhamnosid"/>
    <property type="match status" value="1"/>
</dbReference>
<dbReference type="Gene3D" id="1.50.10.10">
    <property type="match status" value="1"/>
</dbReference>
<keyword evidence="11" id="KW-1185">Reference proteome</keyword>
<sequence>MKRIILILLSVFYLSSAFSIEVDRLRCEMLTNPEGIATSQPRLSWIILAKERNLSQTTYQILMASSADKLAKNEADIWDSGKVTDSQSIFINYGGTPLKSRTDVYWKVKVSTNKGDSEWSKPAKFSIGLLSDKDWSAQWIGLDKVFPWDSETQWARLSARYLRKEFNSNKSIKSAKAYISGLGVYELYINGNKIGDQVLAPVATDYTKTVLYNTFDVTKEIKNGKNAIGVVLGNGRFYNMRQNFKPHKIKTFGYPKLLCQVEIEYTDGTKEIIVSDGSWKITTDGPVRSNNDFDGEEYDATKELGKWNEIGFNDKKWQAVELIKAPEGKLSAQMSENMKIHESLKPVSITHLKADTFIVDMGQNMTGWVKIQNLKGKKGAKISMRFAETLKADGHLFTANLRSAKQTDIYTMRGDALESWEPSFMHHGFRYMEISGYSEKPVIENFLGQVVYDGIETTGHFESSNDILNRVYKNAYWAIRGNYKGIPLDCPQRDERQPWLGDRTTGSLGESYIFGNEKIYTKWLKDIQDSQLDNGQLSDIVPPFYMTYYSDNMTWPGTYMFIADMLYNQFGNSQPIVEHYPSMKKWLSYMTDKYMTKDYIMTKDKYGDWCVPPEAKEMIKSQDPARITDGQLIATAYFYKILLFMQKFAKISNNSADIQPYADLAENVRMAFNTKFYDHKTGQYGNYTVTANLLPLAFNMVDKQNEGIVFQNMLDKIVIKDKMHIGTGVIGTQWLMRELTKRGCADVAYTIASQKDYPSWGYMAEKGATTIWELWNGDTASPQMNSHNHVMLLGDLITWMYQDVAGIKPHPNYPGFKNLWMMPNPTEDLTYAKASHQTLYGLAKSEWNLDKGIFTWKITIPANTRANILLPAASGDDITENGQPITKVEGLKYVREEKGRINLEIGSGEYVFTCKYGQSFNRWREGIIVDQFINKTAPYPESHAATIAETKEGQLIASWFGGTKERNPDVCIWTSHLINGQWTEPQNVANGIVNDTLRYACWNPVLFQVPNGELQLYYKVGPNVAGWVGKLITSQDGGKRWSKPIDLPDGFLGPVKNKPVLLKNGTLLSPSSTEGGVWRVHFEASKDLGKTWYKIGPINEGIELHTIQPSILTHKDGKLQILCRTKERAIAESWSSDNGKTWTPMAKTMLPNNNSGTDAVTLQGGRQLLVYNHVLPHDTLKNGKGARTPLNVAISEDGKTWYATSILEDSPISQYSYPSVIQSKDGMVHIVYTWRRKAIKHIQIDPSKLVLSKIENMAWPSAAETSEIQVVNNNRYKVSVCDWMMLKRQKVGAMQLAQEVGADGLELDMGSLGKRVSFDNKLTEKQFQELFISECNRVGIQFSSIAMSGFYGQSFANRDNYEQLIDECIATMQVLGVRVAFLPLGNQSDLAKNPELYPIILERMKVVARKAEKAGVVIGIETSLDAKKEAKLIDEIGSPSIRSYVNFSSILKRNGDIIKELKTLGKDRIIQIHASNTDGDWLENDPAINMPEVKKTLDKMGWSGWLVVERSRDTTDVHNVKKNFGANANYLKSVFQ</sequence>
<dbReference type="InterPro" id="IPR008902">
    <property type="entry name" value="Rhamnosid_concanavalin"/>
</dbReference>
<dbReference type="InterPro" id="IPR036237">
    <property type="entry name" value="Xyl_isomerase-like_sf"/>
</dbReference>
<dbReference type="PANTHER" id="PTHR33307">
    <property type="entry name" value="ALPHA-RHAMNOSIDASE (EUROFUNG)"/>
    <property type="match status" value="1"/>
</dbReference>
<evidence type="ECO:0000256" key="1">
    <source>
        <dbReference type="ARBA" id="ARBA00001445"/>
    </source>
</evidence>
<feature type="domain" description="Alpha-L-rhamnosidase six-hairpin glycosidase" evidence="8">
    <location>
        <begin position="457"/>
        <end position="804"/>
    </location>
</feature>
<dbReference type="SUPFAM" id="SSF51658">
    <property type="entry name" value="Xylose isomerase-like"/>
    <property type="match status" value="1"/>
</dbReference>
<evidence type="ECO:0000259" key="5">
    <source>
        <dbReference type="Pfam" id="PF05592"/>
    </source>
</evidence>
<dbReference type="EC" id="3.2.1.40" evidence="2"/>
<dbReference type="InterPro" id="IPR008928">
    <property type="entry name" value="6-hairpin_glycosidase_sf"/>
</dbReference>
<feature type="domain" description="Alpha-L-rhamnosidase concanavalin-like" evidence="5">
    <location>
        <begin position="351"/>
        <end position="452"/>
    </location>
</feature>
<dbReference type="InterPro" id="IPR036278">
    <property type="entry name" value="Sialidase_sf"/>
</dbReference>
<dbReference type="Pfam" id="PF25788">
    <property type="entry name" value="Ig_Rha78A_N"/>
    <property type="match status" value="1"/>
</dbReference>
<dbReference type="InterPro" id="IPR016007">
    <property type="entry name" value="Alpha_rhamnosid"/>
</dbReference>
<name>A0A2V3PRG7_9BACT</name>
<evidence type="ECO:0000256" key="3">
    <source>
        <dbReference type="ARBA" id="ARBA00022801"/>
    </source>
</evidence>
<dbReference type="OrthoDB" id="9766741at2"/>
<dbReference type="GO" id="GO:0030596">
    <property type="term" value="F:alpha-L-rhamnosidase activity"/>
    <property type="evidence" value="ECO:0007669"/>
    <property type="project" value="UniProtKB-EC"/>
</dbReference>
<evidence type="ECO:0000259" key="9">
    <source>
        <dbReference type="Pfam" id="PF17390"/>
    </source>
</evidence>
<accession>A0A2V3PRG7</accession>
<dbReference type="InterPro" id="IPR013737">
    <property type="entry name" value="Bac_rhamnosid_N"/>
</dbReference>
<dbReference type="CDD" id="cd15482">
    <property type="entry name" value="Sialidase_non-viral"/>
    <property type="match status" value="1"/>
</dbReference>
<dbReference type="Gene3D" id="2.60.120.260">
    <property type="entry name" value="Galactose-binding domain-like"/>
    <property type="match status" value="2"/>
</dbReference>
<feature type="domain" description="Bacterial alpha-L-rhamnosidase N-terminal" evidence="6">
    <location>
        <begin position="170"/>
        <end position="342"/>
    </location>
</feature>
<reference evidence="10 11" key="1">
    <citation type="submission" date="2018-03" db="EMBL/GenBank/DDBJ databases">
        <title>Genomic Encyclopedia of Archaeal and Bacterial Type Strains, Phase II (KMG-II): from individual species to whole genera.</title>
        <authorList>
            <person name="Goeker M."/>
        </authorList>
    </citation>
    <scope>NUCLEOTIDE SEQUENCE [LARGE SCALE GENOMIC DNA]</scope>
    <source>
        <strain evidence="10 11">DSM 100214</strain>
    </source>
</reference>
<dbReference type="Gene3D" id="3.20.20.150">
    <property type="entry name" value="Divalent-metal-dependent TIM barrel enzymes"/>
    <property type="match status" value="1"/>
</dbReference>
<dbReference type="Pfam" id="PF08531">
    <property type="entry name" value="Bac_rhamnosid_N"/>
    <property type="match status" value="1"/>
</dbReference>
<evidence type="ECO:0000259" key="8">
    <source>
        <dbReference type="Pfam" id="PF17389"/>
    </source>
</evidence>
<dbReference type="Pfam" id="PF17390">
    <property type="entry name" value="Bac_rhamnosid_C"/>
    <property type="match status" value="1"/>
</dbReference>
<evidence type="ECO:0000259" key="4">
    <source>
        <dbReference type="Pfam" id="PF01261"/>
    </source>
</evidence>
<dbReference type="EMBL" id="QICL01000009">
    <property type="protein sequence ID" value="PXV64738.1"/>
    <property type="molecule type" value="Genomic_DNA"/>
</dbReference>
<evidence type="ECO:0000259" key="6">
    <source>
        <dbReference type="Pfam" id="PF08531"/>
    </source>
</evidence>
<dbReference type="Gene3D" id="2.60.420.10">
    <property type="entry name" value="Maltose phosphorylase, domain 3"/>
    <property type="match status" value="1"/>
</dbReference>
<dbReference type="Gene3D" id="2.120.10.10">
    <property type="match status" value="1"/>
</dbReference>
<dbReference type="Proteomes" id="UP000247973">
    <property type="component" value="Unassembled WGS sequence"/>
</dbReference>
<feature type="domain" description="Sialidase" evidence="7">
    <location>
        <begin position="953"/>
        <end position="1230"/>
    </location>
</feature>
<evidence type="ECO:0000256" key="2">
    <source>
        <dbReference type="ARBA" id="ARBA00012652"/>
    </source>
</evidence>
<dbReference type="SUPFAM" id="SSF50939">
    <property type="entry name" value="Sialidases"/>
    <property type="match status" value="1"/>
</dbReference>
<organism evidence="10 11">
    <name type="scientific">Dysgonomonas alginatilytica</name>
    <dbReference type="NCBI Taxonomy" id="1605892"/>
    <lineage>
        <taxon>Bacteria</taxon>
        <taxon>Pseudomonadati</taxon>
        <taxon>Bacteroidota</taxon>
        <taxon>Bacteroidia</taxon>
        <taxon>Bacteroidales</taxon>
        <taxon>Dysgonomonadaceae</taxon>
        <taxon>Dysgonomonas</taxon>
    </lineage>
</organism>
<dbReference type="Pfam" id="PF01261">
    <property type="entry name" value="AP_endonuc_2"/>
    <property type="match status" value="1"/>
</dbReference>
<evidence type="ECO:0000313" key="11">
    <source>
        <dbReference type="Proteomes" id="UP000247973"/>
    </source>
</evidence>
<keyword evidence="3" id="KW-0378">Hydrolase</keyword>
<gene>
    <name evidence="10" type="ORF">CLV62_10964</name>
</gene>
<dbReference type="PANTHER" id="PTHR33307:SF6">
    <property type="entry name" value="ALPHA-RHAMNOSIDASE (EUROFUNG)-RELATED"/>
    <property type="match status" value="1"/>
</dbReference>
<dbReference type="InterPro" id="IPR013783">
    <property type="entry name" value="Ig-like_fold"/>
</dbReference>
<dbReference type="SUPFAM" id="SSF48208">
    <property type="entry name" value="Six-hairpin glycosidases"/>
    <property type="match status" value="1"/>
</dbReference>
<comment type="catalytic activity">
    <reaction evidence="1">
        <text>Hydrolysis of terminal non-reducing alpha-L-rhamnose residues in alpha-L-rhamnosides.</text>
        <dbReference type="EC" id="3.2.1.40"/>
    </reaction>
</comment>
<dbReference type="InterPro" id="IPR012341">
    <property type="entry name" value="6hp_glycosidase-like_sf"/>
</dbReference>
<feature type="domain" description="Alpha-L-rhamnosidase C-terminal" evidence="9">
    <location>
        <begin position="806"/>
        <end position="881"/>
    </location>
</feature>